<reference evidence="1" key="1">
    <citation type="submission" date="2021-10" db="EMBL/GenBank/DDBJ databases">
        <title>Collection of gut derived symbiotic bacterial strains cultured from healthy donors.</title>
        <authorList>
            <person name="Lin H."/>
            <person name="Littmann E."/>
            <person name="Claire K."/>
            <person name="Pamer E."/>
        </authorList>
    </citation>
    <scope>NUCLEOTIDE SEQUENCE</scope>
    <source>
        <strain evidence="1">MSK.23.4</strain>
    </source>
</reference>
<sequence>MAVQDRVAKMSSDRSTFSNFMTSAAVTKKVNSMIGGKDGQRFISSIVSAVAATPQLQKCNFDTLLSGALLGESLKLSPSPQLGQY</sequence>
<evidence type="ECO:0000313" key="1">
    <source>
        <dbReference type="EMBL" id="MCB5495973.1"/>
    </source>
</evidence>
<protein>
    <submittedName>
        <fullName evidence="1">Recombinase</fullName>
    </submittedName>
</protein>
<gene>
    <name evidence="1" type="ORF">LIQ10_20025</name>
</gene>
<accession>A0AAJ1B2E6</accession>
<organism evidence="1 2">
    <name type="scientific">Mediterraneibacter gnavus</name>
    <name type="common">Ruminococcus gnavus</name>
    <dbReference type="NCBI Taxonomy" id="33038"/>
    <lineage>
        <taxon>Bacteria</taxon>
        <taxon>Bacillati</taxon>
        <taxon>Bacillota</taxon>
        <taxon>Clostridia</taxon>
        <taxon>Lachnospirales</taxon>
        <taxon>Lachnospiraceae</taxon>
        <taxon>Mediterraneibacter</taxon>
    </lineage>
</organism>
<dbReference type="AlphaFoldDB" id="A0AAJ1B2E6"/>
<comment type="caution">
    <text evidence="1">The sequence shown here is derived from an EMBL/GenBank/DDBJ whole genome shotgun (WGS) entry which is preliminary data.</text>
</comment>
<name>A0AAJ1B2E6_MEDGN</name>
<evidence type="ECO:0000313" key="2">
    <source>
        <dbReference type="Proteomes" id="UP001297422"/>
    </source>
</evidence>
<feature type="non-terminal residue" evidence="1">
    <location>
        <position position="85"/>
    </location>
</feature>
<dbReference type="EMBL" id="JAJBNC010000243">
    <property type="protein sequence ID" value="MCB5495973.1"/>
    <property type="molecule type" value="Genomic_DNA"/>
</dbReference>
<dbReference type="Proteomes" id="UP001297422">
    <property type="component" value="Unassembled WGS sequence"/>
</dbReference>
<proteinExistence type="predicted"/>